<accession>A0ABQ4BHF1</accession>
<evidence type="ECO:0000313" key="1">
    <source>
        <dbReference type="EMBL" id="GIE70111.1"/>
    </source>
</evidence>
<reference evidence="1 2" key="1">
    <citation type="submission" date="2021-01" db="EMBL/GenBank/DDBJ databases">
        <title>Whole genome shotgun sequence of Actinoplanes palleronii NBRC 14916.</title>
        <authorList>
            <person name="Komaki H."/>
            <person name="Tamura T."/>
        </authorList>
    </citation>
    <scope>NUCLEOTIDE SEQUENCE [LARGE SCALE GENOMIC DNA]</scope>
    <source>
        <strain evidence="1 2">NBRC 14916</strain>
    </source>
</reference>
<gene>
    <name evidence="1" type="ORF">Apa02nite_062190</name>
</gene>
<sequence>MAHGAGWRLLTGAETAALTGTGPAGGGRPAVSQWNDELRAGHPATAAFAVLHGTAGDVPGWLRAGEALSGGWLAATRLDVAVLPLSAPVVDTRIGDRLRSMAGDLGQVYLALRLTRDSDGARSGTPRLPARQLISRG</sequence>
<dbReference type="Proteomes" id="UP000624709">
    <property type="component" value="Unassembled WGS sequence"/>
</dbReference>
<keyword evidence="2" id="KW-1185">Reference proteome</keyword>
<name>A0ABQ4BHF1_9ACTN</name>
<dbReference type="Gene3D" id="3.40.109.10">
    <property type="entry name" value="NADH Oxidase"/>
    <property type="match status" value="1"/>
</dbReference>
<evidence type="ECO:0000313" key="2">
    <source>
        <dbReference type="Proteomes" id="UP000624709"/>
    </source>
</evidence>
<dbReference type="InterPro" id="IPR000415">
    <property type="entry name" value="Nitroreductase-like"/>
</dbReference>
<comment type="caution">
    <text evidence="1">The sequence shown here is derived from an EMBL/GenBank/DDBJ whole genome shotgun (WGS) entry which is preliminary data.</text>
</comment>
<protein>
    <submittedName>
        <fullName evidence="1">Uncharacterized protein</fullName>
    </submittedName>
</protein>
<dbReference type="EMBL" id="BOMS01000098">
    <property type="protein sequence ID" value="GIE70111.1"/>
    <property type="molecule type" value="Genomic_DNA"/>
</dbReference>
<proteinExistence type="predicted"/>
<dbReference type="RefSeq" id="WP_203828186.1">
    <property type="nucleotide sequence ID" value="NZ_BAAATY010000028.1"/>
</dbReference>
<organism evidence="1 2">
    <name type="scientific">Actinoplanes palleronii</name>
    <dbReference type="NCBI Taxonomy" id="113570"/>
    <lineage>
        <taxon>Bacteria</taxon>
        <taxon>Bacillati</taxon>
        <taxon>Actinomycetota</taxon>
        <taxon>Actinomycetes</taxon>
        <taxon>Micromonosporales</taxon>
        <taxon>Micromonosporaceae</taxon>
        <taxon>Actinoplanes</taxon>
    </lineage>
</organism>